<dbReference type="EMBL" id="RMBX01000011">
    <property type="protein sequence ID" value="RPD39481.1"/>
    <property type="molecule type" value="Genomic_DNA"/>
</dbReference>
<sequence length="98" mass="10694">MSFLLEISINEEKPIVAGFLEGFHGVSMVVTALNHPVMGESVGINVGGQLYNGTENLRWLEQKLKAGDKIRIKVIENVPLSEPEAIIKLPVPDSNQQG</sequence>
<dbReference type="AlphaFoldDB" id="A0A3N4M7Y3"/>
<reference evidence="2" key="1">
    <citation type="submission" date="2018-11" db="EMBL/GenBank/DDBJ databases">
        <title>Chitinophaga lutea sp.nov., isolate from arsenic contaminated soil.</title>
        <authorList>
            <person name="Zong Y."/>
        </authorList>
    </citation>
    <scope>NUCLEOTIDE SEQUENCE [LARGE SCALE GENOMIC DNA]</scope>
    <source>
        <strain evidence="2">YLT18</strain>
    </source>
</reference>
<organism evidence="1 2">
    <name type="scientific">Chitinophaga barathri</name>
    <dbReference type="NCBI Taxonomy" id="1647451"/>
    <lineage>
        <taxon>Bacteria</taxon>
        <taxon>Pseudomonadati</taxon>
        <taxon>Bacteroidota</taxon>
        <taxon>Chitinophagia</taxon>
        <taxon>Chitinophagales</taxon>
        <taxon>Chitinophagaceae</taxon>
        <taxon>Chitinophaga</taxon>
    </lineage>
</organism>
<name>A0A3N4M7Y3_9BACT</name>
<keyword evidence="2" id="KW-1185">Reference proteome</keyword>
<evidence type="ECO:0000313" key="1">
    <source>
        <dbReference type="EMBL" id="RPD39481.1"/>
    </source>
</evidence>
<comment type="caution">
    <text evidence="1">The sequence shown here is derived from an EMBL/GenBank/DDBJ whole genome shotgun (WGS) entry which is preliminary data.</text>
</comment>
<dbReference type="Proteomes" id="UP000279089">
    <property type="component" value="Unassembled WGS sequence"/>
</dbReference>
<dbReference type="RefSeq" id="WP_120518125.1">
    <property type="nucleotide sequence ID" value="NZ_QXZY01000011.1"/>
</dbReference>
<gene>
    <name evidence="1" type="ORF">EG028_20400</name>
</gene>
<accession>A0A3N4M7Y3</accession>
<evidence type="ECO:0000313" key="2">
    <source>
        <dbReference type="Proteomes" id="UP000279089"/>
    </source>
</evidence>
<protein>
    <submittedName>
        <fullName evidence="1">Uncharacterized protein</fullName>
    </submittedName>
</protein>
<proteinExistence type="predicted"/>